<feature type="region of interest" description="Disordered" evidence="1">
    <location>
        <begin position="40"/>
        <end position="102"/>
    </location>
</feature>
<sequence length="102" mass="11272">MEPKDVSDEISEVLHAADDKAVDSPGIKILRVAPSLNIVGNMSKDKDSKDMTFEDEKHNSKAPRNIRRKELQAMRNPLPTPPHVPVASKDLARYGGTPVMRA</sequence>
<organism evidence="2 3">
    <name type="scientific">Phaeosphaeria nodorum (strain SN15 / ATCC MYA-4574 / FGSC 10173)</name>
    <name type="common">Glume blotch fungus</name>
    <name type="synonym">Parastagonospora nodorum</name>
    <dbReference type="NCBI Taxonomy" id="321614"/>
    <lineage>
        <taxon>Eukaryota</taxon>
        <taxon>Fungi</taxon>
        <taxon>Dikarya</taxon>
        <taxon>Ascomycota</taxon>
        <taxon>Pezizomycotina</taxon>
        <taxon>Dothideomycetes</taxon>
        <taxon>Pleosporomycetidae</taxon>
        <taxon>Pleosporales</taxon>
        <taxon>Pleosporineae</taxon>
        <taxon>Phaeosphaeriaceae</taxon>
        <taxon>Parastagonospora</taxon>
    </lineage>
</organism>
<feature type="compositionally biased region" description="Basic and acidic residues" evidence="1">
    <location>
        <begin position="43"/>
        <end position="59"/>
    </location>
</feature>
<dbReference type="Proteomes" id="UP000663193">
    <property type="component" value="Chromosome 10"/>
</dbReference>
<dbReference type="RefSeq" id="XP_001797350.1">
    <property type="nucleotide sequence ID" value="XM_001797298.1"/>
</dbReference>
<dbReference type="AlphaFoldDB" id="A0A7U2F9F1"/>
<keyword evidence="3" id="KW-1185">Reference proteome</keyword>
<dbReference type="VEuPathDB" id="FungiDB:JI435_437900"/>
<protein>
    <submittedName>
        <fullName evidence="2">Uncharacterized protein</fullName>
    </submittedName>
</protein>
<evidence type="ECO:0000313" key="3">
    <source>
        <dbReference type="Proteomes" id="UP000663193"/>
    </source>
</evidence>
<dbReference type="KEGG" id="pno:SNOG_06992"/>
<proteinExistence type="predicted"/>
<name>A0A7U2F9F1_PHANO</name>
<evidence type="ECO:0000256" key="1">
    <source>
        <dbReference type="SAM" id="MobiDB-lite"/>
    </source>
</evidence>
<accession>A0A7U2F9F1</accession>
<reference evidence="3" key="1">
    <citation type="journal article" date="2021" name="BMC Genomics">
        <title>Chromosome-level genome assembly and manually-curated proteome of model necrotroph Parastagonospora nodorum Sn15 reveals a genome-wide trove of candidate effector homologs, and redundancy of virulence-related functions within an accessory chromosome.</title>
        <authorList>
            <person name="Bertazzoni S."/>
            <person name="Jones D.A.B."/>
            <person name="Phan H.T."/>
            <person name="Tan K.-C."/>
            <person name="Hane J.K."/>
        </authorList>
    </citation>
    <scope>NUCLEOTIDE SEQUENCE [LARGE SCALE GENOMIC DNA]</scope>
    <source>
        <strain evidence="3">SN15 / ATCC MYA-4574 / FGSC 10173)</strain>
    </source>
</reference>
<gene>
    <name evidence="2" type="ORF">JI435_437900</name>
</gene>
<evidence type="ECO:0000313" key="2">
    <source>
        <dbReference type="EMBL" id="QRD00084.1"/>
    </source>
</evidence>
<dbReference type="EMBL" id="CP069032">
    <property type="protein sequence ID" value="QRD00084.1"/>
    <property type="molecule type" value="Genomic_DNA"/>
</dbReference>